<feature type="domain" description="Helitron helicase-like" evidence="1">
    <location>
        <begin position="278"/>
        <end position="394"/>
    </location>
</feature>
<organism evidence="2 3">
    <name type="scientific">Athelia psychrophila</name>
    <dbReference type="NCBI Taxonomy" id="1759441"/>
    <lineage>
        <taxon>Eukaryota</taxon>
        <taxon>Fungi</taxon>
        <taxon>Dikarya</taxon>
        <taxon>Basidiomycota</taxon>
        <taxon>Agaricomycotina</taxon>
        <taxon>Agaricomycetes</taxon>
        <taxon>Agaricomycetidae</taxon>
        <taxon>Atheliales</taxon>
        <taxon>Atheliaceae</taxon>
        <taxon>Athelia</taxon>
    </lineage>
</organism>
<dbReference type="EMBL" id="KV417494">
    <property type="protein sequence ID" value="KZP30308.1"/>
    <property type="molecule type" value="Genomic_DNA"/>
</dbReference>
<name>A0A166T867_9AGAM</name>
<feature type="non-terminal residue" evidence="2">
    <location>
        <position position="394"/>
    </location>
</feature>
<protein>
    <recommendedName>
        <fullName evidence="1">Helitron helicase-like domain-containing protein</fullName>
    </recommendedName>
</protein>
<sequence length="394" mass="45585">MEHMCRWCNALHWLHERLADSSMSNPVFTSCCAHGQVRLDPLPDPPNTLMQLYSGDSADCREFRENIRQYNAAFAFTSLGVKQDHAVNRGVGPYVFRIHGELCHRAGALLPQTGQAPTYAQLYIHDPRAALDVRNRRNENVREATMQALHDTLTQSHYYAHLYKHAYEVLSEHRDTSDVTIHLRCKPSQDRRRYNLPTVDEIAVVLPGDGTQPVDSRDIILRLRWPDGPLQRISDGHVSYACLHYVLLFPHGEDGWHWDMRLYQPDNDNPRRVSQIMYCAYRIFPRRGSFNTILRGGRLFQQYMVDMWASAEQNRLNWLRCNQNTIRASLYSGLEDALGGADRDMDLRELGRRFILPSSYTGGPRYMQQCLQDSLALARFFRKIDLFITVTCNP</sequence>
<dbReference type="Proteomes" id="UP000076532">
    <property type="component" value="Unassembled WGS sequence"/>
</dbReference>
<dbReference type="OrthoDB" id="2272314at2759"/>
<dbReference type="Pfam" id="PF14214">
    <property type="entry name" value="Helitron_like_N"/>
    <property type="match status" value="1"/>
</dbReference>
<dbReference type="PROSITE" id="PS51257">
    <property type="entry name" value="PROKAR_LIPOPROTEIN"/>
    <property type="match status" value="1"/>
</dbReference>
<evidence type="ECO:0000313" key="2">
    <source>
        <dbReference type="EMBL" id="KZP30308.1"/>
    </source>
</evidence>
<dbReference type="AlphaFoldDB" id="A0A166T867"/>
<dbReference type="STRING" id="436010.A0A166T867"/>
<dbReference type="PANTHER" id="PTHR45786:SF74">
    <property type="entry name" value="ATP-DEPENDENT DNA HELICASE"/>
    <property type="match status" value="1"/>
</dbReference>
<gene>
    <name evidence="2" type="ORF">FIBSPDRAFT_699312</name>
</gene>
<accession>A0A166T867</accession>
<dbReference type="PANTHER" id="PTHR45786">
    <property type="entry name" value="DNA BINDING PROTEIN-LIKE"/>
    <property type="match status" value="1"/>
</dbReference>
<keyword evidence="3" id="KW-1185">Reference proteome</keyword>
<evidence type="ECO:0000313" key="3">
    <source>
        <dbReference type="Proteomes" id="UP000076532"/>
    </source>
</evidence>
<evidence type="ECO:0000259" key="1">
    <source>
        <dbReference type="Pfam" id="PF14214"/>
    </source>
</evidence>
<proteinExistence type="predicted"/>
<dbReference type="InterPro" id="IPR025476">
    <property type="entry name" value="Helitron_helicase-like"/>
</dbReference>
<reference evidence="2 3" key="1">
    <citation type="journal article" date="2016" name="Mol. Biol. Evol.">
        <title>Comparative Genomics of Early-Diverging Mushroom-Forming Fungi Provides Insights into the Origins of Lignocellulose Decay Capabilities.</title>
        <authorList>
            <person name="Nagy L.G."/>
            <person name="Riley R."/>
            <person name="Tritt A."/>
            <person name="Adam C."/>
            <person name="Daum C."/>
            <person name="Floudas D."/>
            <person name="Sun H."/>
            <person name="Yadav J.S."/>
            <person name="Pangilinan J."/>
            <person name="Larsson K.H."/>
            <person name="Matsuura K."/>
            <person name="Barry K."/>
            <person name="Labutti K."/>
            <person name="Kuo R."/>
            <person name="Ohm R.A."/>
            <person name="Bhattacharya S.S."/>
            <person name="Shirouzu T."/>
            <person name="Yoshinaga Y."/>
            <person name="Martin F.M."/>
            <person name="Grigoriev I.V."/>
            <person name="Hibbett D.S."/>
        </authorList>
    </citation>
    <scope>NUCLEOTIDE SEQUENCE [LARGE SCALE GENOMIC DNA]</scope>
    <source>
        <strain evidence="2 3">CBS 109695</strain>
    </source>
</reference>